<protein>
    <submittedName>
        <fullName evidence="2">Uncharacterized protein</fullName>
    </submittedName>
</protein>
<reference evidence="2" key="1">
    <citation type="journal article" date="2021" name="Genome Biol. Evol.">
        <title>The assembled and annotated genome of the fairy-ring fungus Marasmius oreades.</title>
        <authorList>
            <person name="Hiltunen M."/>
            <person name="Ament-Velasquez S.L."/>
            <person name="Johannesson H."/>
        </authorList>
    </citation>
    <scope>NUCLEOTIDE SEQUENCE</scope>
    <source>
        <strain evidence="2">03SP1</strain>
    </source>
</reference>
<gene>
    <name evidence="2" type="ORF">E1B28_008284</name>
</gene>
<organism evidence="2 3">
    <name type="scientific">Marasmius oreades</name>
    <name type="common">fairy-ring Marasmius</name>
    <dbReference type="NCBI Taxonomy" id="181124"/>
    <lineage>
        <taxon>Eukaryota</taxon>
        <taxon>Fungi</taxon>
        <taxon>Dikarya</taxon>
        <taxon>Basidiomycota</taxon>
        <taxon>Agaricomycotina</taxon>
        <taxon>Agaricomycetes</taxon>
        <taxon>Agaricomycetidae</taxon>
        <taxon>Agaricales</taxon>
        <taxon>Marasmiineae</taxon>
        <taxon>Marasmiaceae</taxon>
        <taxon>Marasmius</taxon>
    </lineage>
</organism>
<keyword evidence="3" id="KW-1185">Reference proteome</keyword>
<dbReference type="Proteomes" id="UP001049176">
    <property type="component" value="Chromosome 5"/>
</dbReference>
<dbReference type="KEGG" id="more:E1B28_008284"/>
<proteinExistence type="predicted"/>
<dbReference type="RefSeq" id="XP_043008353.1">
    <property type="nucleotide sequence ID" value="XM_043153069.1"/>
</dbReference>
<feature type="region of interest" description="Disordered" evidence="1">
    <location>
        <begin position="46"/>
        <end position="75"/>
    </location>
</feature>
<dbReference type="GeneID" id="66077360"/>
<comment type="caution">
    <text evidence="2">The sequence shown here is derived from an EMBL/GenBank/DDBJ whole genome shotgun (WGS) entry which is preliminary data.</text>
</comment>
<accession>A0A9P7RYN4</accession>
<evidence type="ECO:0000313" key="3">
    <source>
        <dbReference type="Proteomes" id="UP001049176"/>
    </source>
</evidence>
<dbReference type="AlphaFoldDB" id="A0A9P7RYN4"/>
<evidence type="ECO:0000256" key="1">
    <source>
        <dbReference type="SAM" id="MobiDB-lite"/>
    </source>
</evidence>
<evidence type="ECO:0000313" key="2">
    <source>
        <dbReference type="EMBL" id="KAG7091883.1"/>
    </source>
</evidence>
<sequence>MERQATSISITVVTAKAAPRRTKGSWAIPKLVCAKWEYAIDRKTQNPHGTLRNFGSDEDDIEGYGESGDLPDSRG</sequence>
<dbReference type="EMBL" id="CM032185">
    <property type="protein sequence ID" value="KAG7091883.1"/>
    <property type="molecule type" value="Genomic_DNA"/>
</dbReference>
<name>A0A9P7RYN4_9AGAR</name>